<organism evidence="1 2">
    <name type="scientific">Leersia perrieri</name>
    <dbReference type="NCBI Taxonomy" id="77586"/>
    <lineage>
        <taxon>Eukaryota</taxon>
        <taxon>Viridiplantae</taxon>
        <taxon>Streptophyta</taxon>
        <taxon>Embryophyta</taxon>
        <taxon>Tracheophyta</taxon>
        <taxon>Spermatophyta</taxon>
        <taxon>Magnoliopsida</taxon>
        <taxon>Liliopsida</taxon>
        <taxon>Poales</taxon>
        <taxon>Poaceae</taxon>
        <taxon>BOP clade</taxon>
        <taxon>Oryzoideae</taxon>
        <taxon>Oryzeae</taxon>
        <taxon>Oryzinae</taxon>
        <taxon>Leersia</taxon>
    </lineage>
</organism>
<dbReference type="EnsemblPlants" id="LPERR03G19880.1">
    <property type="protein sequence ID" value="LPERR03G19880.1"/>
    <property type="gene ID" value="LPERR03G19880"/>
</dbReference>
<reference evidence="1 2" key="1">
    <citation type="submission" date="2012-08" db="EMBL/GenBank/DDBJ databases">
        <title>Oryza genome evolution.</title>
        <authorList>
            <person name="Wing R.A."/>
        </authorList>
    </citation>
    <scope>NUCLEOTIDE SEQUENCE</scope>
</reference>
<evidence type="ECO:0000313" key="1">
    <source>
        <dbReference type="EnsemblPlants" id="LPERR03G19880.1"/>
    </source>
</evidence>
<dbReference type="Proteomes" id="UP000032180">
    <property type="component" value="Chromosome 3"/>
</dbReference>
<evidence type="ECO:0000313" key="2">
    <source>
        <dbReference type="Proteomes" id="UP000032180"/>
    </source>
</evidence>
<keyword evidence="2" id="KW-1185">Reference proteome</keyword>
<dbReference type="AlphaFoldDB" id="A0A0D9VVS7"/>
<reference evidence="2" key="2">
    <citation type="submission" date="2013-12" db="EMBL/GenBank/DDBJ databases">
        <authorList>
            <person name="Yu Y."/>
            <person name="Lee S."/>
            <person name="de Baynast K."/>
            <person name="Wissotski M."/>
            <person name="Liu L."/>
            <person name="Talag J."/>
            <person name="Goicoechea J."/>
            <person name="Angelova A."/>
            <person name="Jetty R."/>
            <person name="Kudrna D."/>
            <person name="Golser W."/>
            <person name="Rivera L."/>
            <person name="Zhang J."/>
            <person name="Wing R."/>
        </authorList>
    </citation>
    <scope>NUCLEOTIDE SEQUENCE</scope>
</reference>
<accession>A0A0D9VVS7</accession>
<dbReference type="Gramene" id="LPERR03G19880.1">
    <property type="protein sequence ID" value="LPERR03G19880.1"/>
    <property type="gene ID" value="LPERR03G19880"/>
</dbReference>
<proteinExistence type="predicted"/>
<dbReference type="HOGENOM" id="CLU_3225347_0_0_1"/>
<reference evidence="1" key="3">
    <citation type="submission" date="2015-04" db="UniProtKB">
        <authorList>
            <consortium name="EnsemblPlants"/>
        </authorList>
    </citation>
    <scope>IDENTIFICATION</scope>
</reference>
<name>A0A0D9VVS7_9ORYZ</name>
<sequence>MIGQPDMDIRCSMLLTVNEMGHALSSPHGVPEIENSFQNYIEVL</sequence>
<protein>
    <submittedName>
        <fullName evidence="1">Uncharacterized protein</fullName>
    </submittedName>
</protein>